<dbReference type="InterPro" id="IPR002110">
    <property type="entry name" value="Ankyrin_rpt"/>
</dbReference>
<dbReference type="OrthoDB" id="194358at2759"/>
<name>A0A165YL36_9AGAM</name>
<evidence type="ECO:0000313" key="5">
    <source>
        <dbReference type="Proteomes" id="UP000076532"/>
    </source>
</evidence>
<evidence type="ECO:0000256" key="2">
    <source>
        <dbReference type="ARBA" id="ARBA00023043"/>
    </source>
</evidence>
<dbReference type="PANTHER" id="PTHR24198:SF165">
    <property type="entry name" value="ANKYRIN REPEAT-CONTAINING PROTEIN-RELATED"/>
    <property type="match status" value="1"/>
</dbReference>
<feature type="repeat" description="ANK" evidence="3">
    <location>
        <begin position="93"/>
        <end position="125"/>
    </location>
</feature>
<keyword evidence="5" id="KW-1185">Reference proteome</keyword>
<evidence type="ECO:0000256" key="1">
    <source>
        <dbReference type="ARBA" id="ARBA00022737"/>
    </source>
</evidence>
<dbReference type="EMBL" id="KV417694">
    <property type="protein sequence ID" value="KZP09676.1"/>
    <property type="molecule type" value="Genomic_DNA"/>
</dbReference>
<dbReference type="SUPFAM" id="SSF48403">
    <property type="entry name" value="Ankyrin repeat"/>
    <property type="match status" value="1"/>
</dbReference>
<evidence type="ECO:0000256" key="3">
    <source>
        <dbReference type="PROSITE-ProRule" id="PRU00023"/>
    </source>
</evidence>
<keyword evidence="1" id="KW-0677">Repeat</keyword>
<dbReference type="InterPro" id="IPR036770">
    <property type="entry name" value="Ankyrin_rpt-contain_sf"/>
</dbReference>
<keyword evidence="2 3" id="KW-0040">ANK repeat</keyword>
<gene>
    <name evidence="4" type="ORF">FIBSPDRAFT_900282</name>
</gene>
<accession>A0A165YL36</accession>
<organism evidence="4 5">
    <name type="scientific">Athelia psychrophila</name>
    <dbReference type="NCBI Taxonomy" id="1759441"/>
    <lineage>
        <taxon>Eukaryota</taxon>
        <taxon>Fungi</taxon>
        <taxon>Dikarya</taxon>
        <taxon>Basidiomycota</taxon>
        <taxon>Agaricomycotina</taxon>
        <taxon>Agaricomycetes</taxon>
        <taxon>Agaricomycetidae</taxon>
        <taxon>Atheliales</taxon>
        <taxon>Atheliaceae</taxon>
        <taxon>Athelia</taxon>
    </lineage>
</organism>
<dbReference type="PANTHER" id="PTHR24198">
    <property type="entry name" value="ANKYRIN REPEAT AND PROTEIN KINASE DOMAIN-CONTAINING PROTEIN"/>
    <property type="match status" value="1"/>
</dbReference>
<sequence length="188" mass="20832">MIYFYGQILRGTVPPWILVENGALLDTNIRETAKGGPKSFPINNARHHTALVLASLKGNLDIIKILVVNGVLLDAIGWETSKTSGIVNRNNARHRTALVLASLKGNLDIVKILVENGALLNTEGEDTEQQQHFGFRRISSSPISTTLPFDPPYMLPIPRRSARDMLPRRLSTHPIILLLGGTHVFQWT</sequence>
<dbReference type="SMART" id="SM00248">
    <property type="entry name" value="ANK"/>
    <property type="match status" value="2"/>
</dbReference>
<dbReference type="Proteomes" id="UP000076532">
    <property type="component" value="Unassembled WGS sequence"/>
</dbReference>
<dbReference type="Gene3D" id="1.25.40.20">
    <property type="entry name" value="Ankyrin repeat-containing domain"/>
    <property type="match status" value="1"/>
</dbReference>
<dbReference type="PROSITE" id="PS50088">
    <property type="entry name" value="ANK_REPEAT"/>
    <property type="match status" value="1"/>
</dbReference>
<reference evidence="4 5" key="1">
    <citation type="journal article" date="2016" name="Mol. Biol. Evol.">
        <title>Comparative Genomics of Early-Diverging Mushroom-Forming Fungi Provides Insights into the Origins of Lignocellulose Decay Capabilities.</title>
        <authorList>
            <person name="Nagy L.G."/>
            <person name="Riley R."/>
            <person name="Tritt A."/>
            <person name="Adam C."/>
            <person name="Daum C."/>
            <person name="Floudas D."/>
            <person name="Sun H."/>
            <person name="Yadav J.S."/>
            <person name="Pangilinan J."/>
            <person name="Larsson K.H."/>
            <person name="Matsuura K."/>
            <person name="Barry K."/>
            <person name="Labutti K."/>
            <person name="Kuo R."/>
            <person name="Ohm R.A."/>
            <person name="Bhattacharya S.S."/>
            <person name="Shirouzu T."/>
            <person name="Yoshinaga Y."/>
            <person name="Martin F.M."/>
            <person name="Grigoriev I.V."/>
            <person name="Hibbett D.S."/>
        </authorList>
    </citation>
    <scope>NUCLEOTIDE SEQUENCE [LARGE SCALE GENOMIC DNA]</scope>
    <source>
        <strain evidence="4 5">CBS 109695</strain>
    </source>
</reference>
<dbReference type="Pfam" id="PF12796">
    <property type="entry name" value="Ank_2"/>
    <property type="match status" value="1"/>
</dbReference>
<protein>
    <submittedName>
        <fullName evidence="4">Uncharacterized protein</fullName>
    </submittedName>
</protein>
<proteinExistence type="predicted"/>
<evidence type="ECO:0000313" key="4">
    <source>
        <dbReference type="EMBL" id="KZP09676.1"/>
    </source>
</evidence>
<dbReference type="PROSITE" id="PS50297">
    <property type="entry name" value="ANK_REP_REGION"/>
    <property type="match status" value="1"/>
</dbReference>
<dbReference type="AlphaFoldDB" id="A0A165YL36"/>